<accession>A0A7R8HDE3</accession>
<gene>
    <name evidence="1" type="ORF">LSAA_13919</name>
</gene>
<keyword evidence="2" id="KW-1185">Reference proteome</keyword>
<dbReference type="AlphaFoldDB" id="A0A7R8HDE3"/>
<sequence length="119" mass="14121">MLGTLAFIPVENAFEALCENDIFPNKAQDLIDYIKETWIDRPDRRRSQRSHKIWNVYNLVLENIPKTNNNVEGWFEEQMASFHPNIWKFLECVKKEQTSTKVKIEQYVGGYELNEGRKI</sequence>
<dbReference type="EMBL" id="HG994587">
    <property type="protein sequence ID" value="CAF3028180.1"/>
    <property type="molecule type" value="Genomic_DNA"/>
</dbReference>
<organism evidence="1 2">
    <name type="scientific">Lepeophtheirus salmonis</name>
    <name type="common">Salmon louse</name>
    <name type="synonym">Caligus salmonis</name>
    <dbReference type="NCBI Taxonomy" id="72036"/>
    <lineage>
        <taxon>Eukaryota</taxon>
        <taxon>Metazoa</taxon>
        <taxon>Ecdysozoa</taxon>
        <taxon>Arthropoda</taxon>
        <taxon>Crustacea</taxon>
        <taxon>Multicrustacea</taxon>
        <taxon>Hexanauplia</taxon>
        <taxon>Copepoda</taxon>
        <taxon>Siphonostomatoida</taxon>
        <taxon>Caligidae</taxon>
        <taxon>Lepeophtheirus</taxon>
    </lineage>
</organism>
<protein>
    <submittedName>
        <fullName evidence="1">(salmon louse) hypothetical protein</fullName>
    </submittedName>
</protein>
<name>A0A7R8HDE3_LEPSM</name>
<proteinExistence type="predicted"/>
<evidence type="ECO:0000313" key="2">
    <source>
        <dbReference type="Proteomes" id="UP000675881"/>
    </source>
</evidence>
<evidence type="ECO:0000313" key="1">
    <source>
        <dbReference type="EMBL" id="CAF3028180.1"/>
    </source>
</evidence>
<dbReference type="Proteomes" id="UP000675881">
    <property type="component" value="Chromosome 8"/>
</dbReference>
<reference evidence="1" key="1">
    <citation type="submission" date="2021-02" db="EMBL/GenBank/DDBJ databases">
        <authorList>
            <person name="Bekaert M."/>
        </authorList>
    </citation>
    <scope>NUCLEOTIDE SEQUENCE</scope>
    <source>
        <strain evidence="1">IoA-00</strain>
    </source>
</reference>